<protein>
    <submittedName>
        <fullName evidence="2">Uncharacterized protein</fullName>
    </submittedName>
</protein>
<dbReference type="EMBL" id="CP111028">
    <property type="protein sequence ID" value="WAR30472.1"/>
    <property type="molecule type" value="Genomic_DNA"/>
</dbReference>
<feature type="region of interest" description="Disordered" evidence="1">
    <location>
        <begin position="144"/>
        <end position="163"/>
    </location>
</feature>
<name>A0ABY7G7S5_MYAAR</name>
<accession>A0ABY7G7S5</accession>
<keyword evidence="3" id="KW-1185">Reference proteome</keyword>
<evidence type="ECO:0000256" key="1">
    <source>
        <dbReference type="SAM" id="MobiDB-lite"/>
    </source>
</evidence>
<reference evidence="2" key="1">
    <citation type="submission" date="2022-11" db="EMBL/GenBank/DDBJ databases">
        <title>Centuries of genome instability and evolution in soft-shell clam transmissible cancer (bioRxiv).</title>
        <authorList>
            <person name="Hart S.F.M."/>
            <person name="Yonemitsu M.A."/>
            <person name="Giersch R.M."/>
            <person name="Beal B.F."/>
            <person name="Arriagada G."/>
            <person name="Davis B.W."/>
            <person name="Ostrander E.A."/>
            <person name="Goff S.P."/>
            <person name="Metzger M.J."/>
        </authorList>
    </citation>
    <scope>NUCLEOTIDE SEQUENCE</scope>
    <source>
        <strain evidence="2">MELC-2E11</strain>
        <tissue evidence="2">Siphon/mantle</tissue>
    </source>
</reference>
<evidence type="ECO:0000313" key="2">
    <source>
        <dbReference type="EMBL" id="WAR30472.1"/>
    </source>
</evidence>
<evidence type="ECO:0000313" key="3">
    <source>
        <dbReference type="Proteomes" id="UP001164746"/>
    </source>
</evidence>
<dbReference type="Proteomes" id="UP001164746">
    <property type="component" value="Chromosome 17"/>
</dbReference>
<proteinExistence type="predicted"/>
<sequence length="163" mass="18874">MFVNPNVDMKDRLLTQANLFFVFCHTTLLLSNPCLDRERRSKWKLVATWAFRSELLEVNSSSSKSKSSGESGYRRRARTWPRNLTRRPFLFRSSSDFRRLVIRRGLAGTIVEWAAIKRYINLADAFRPQKSIGGVSLAAQLHFPSNSRNQRAPTRRGKLDDEK</sequence>
<organism evidence="2 3">
    <name type="scientific">Mya arenaria</name>
    <name type="common">Soft-shell clam</name>
    <dbReference type="NCBI Taxonomy" id="6604"/>
    <lineage>
        <taxon>Eukaryota</taxon>
        <taxon>Metazoa</taxon>
        <taxon>Spiralia</taxon>
        <taxon>Lophotrochozoa</taxon>
        <taxon>Mollusca</taxon>
        <taxon>Bivalvia</taxon>
        <taxon>Autobranchia</taxon>
        <taxon>Heteroconchia</taxon>
        <taxon>Euheterodonta</taxon>
        <taxon>Imparidentia</taxon>
        <taxon>Neoheterodontei</taxon>
        <taxon>Myida</taxon>
        <taxon>Myoidea</taxon>
        <taxon>Myidae</taxon>
        <taxon>Mya</taxon>
    </lineage>
</organism>
<gene>
    <name evidence="2" type="ORF">MAR_033014</name>
</gene>